<dbReference type="SUPFAM" id="SSF56112">
    <property type="entry name" value="Protein kinase-like (PK-like)"/>
    <property type="match status" value="1"/>
</dbReference>
<protein>
    <recommendedName>
        <fullName evidence="3">Protein kinase domain-containing protein</fullName>
    </recommendedName>
</protein>
<evidence type="ECO:0000313" key="2">
    <source>
        <dbReference type="Proteomes" id="UP001586593"/>
    </source>
</evidence>
<gene>
    <name evidence="1" type="ORF">VTK73DRAFT_9801</name>
</gene>
<dbReference type="EMBL" id="JAZHXJ010000857">
    <property type="protein sequence ID" value="KAL1849851.1"/>
    <property type="molecule type" value="Genomic_DNA"/>
</dbReference>
<evidence type="ECO:0008006" key="3">
    <source>
        <dbReference type="Google" id="ProtNLM"/>
    </source>
</evidence>
<comment type="caution">
    <text evidence="1">The sequence shown here is derived from an EMBL/GenBank/DDBJ whole genome shotgun (WGS) entry which is preliminary data.</text>
</comment>
<accession>A0ABR3W0F5</accession>
<name>A0ABR3W0F5_9PEZI</name>
<sequence>MASLGFGPGGGGPFNFDYNLAQNDPEKPPLPYREGLRFQITQHIPPPPFGPEYVNDGQGRLVVPWDERQGFRTPARFCLHNSFRTTPPHPDKSTRTLQVVEEIATGDRRGSQVVCCRADDCPDELLVAKIYDPLYYDYLDTDPVFEAEFHYSREAAAYKRLHMVGADGIHVPEYYGSWTFRMPFNGLALQSKTREVRMILIEYIPGTSISSLLNNGVFTQHKEGRGAKQKVRHLLVTQCRIDGIEKHLQLDLKARLHVLRRAAELYTLLLVIGVNQADLAYRNMLVTAVPDSGDPEIILTDLSHAFLLGTQRSTRPMLSEWPSPGRTAMFQDPNWDWVPEFDKSDEKYKAWVRTCWPEGTDSDGIA</sequence>
<keyword evidence="2" id="KW-1185">Reference proteome</keyword>
<proteinExistence type="predicted"/>
<reference evidence="1 2" key="1">
    <citation type="journal article" date="2024" name="Commun. Biol.">
        <title>Comparative genomic analysis of thermophilic fungi reveals convergent evolutionary adaptations and gene losses.</title>
        <authorList>
            <person name="Steindorff A.S."/>
            <person name="Aguilar-Pontes M.V."/>
            <person name="Robinson A.J."/>
            <person name="Andreopoulos B."/>
            <person name="LaButti K."/>
            <person name="Kuo A."/>
            <person name="Mondo S."/>
            <person name="Riley R."/>
            <person name="Otillar R."/>
            <person name="Haridas S."/>
            <person name="Lipzen A."/>
            <person name="Grimwood J."/>
            <person name="Schmutz J."/>
            <person name="Clum A."/>
            <person name="Reid I.D."/>
            <person name="Moisan M.C."/>
            <person name="Butler G."/>
            <person name="Nguyen T.T.M."/>
            <person name="Dewar K."/>
            <person name="Conant G."/>
            <person name="Drula E."/>
            <person name="Henrissat B."/>
            <person name="Hansel C."/>
            <person name="Singer S."/>
            <person name="Hutchinson M.I."/>
            <person name="de Vries R.P."/>
            <person name="Natvig D.O."/>
            <person name="Powell A.J."/>
            <person name="Tsang A."/>
            <person name="Grigoriev I.V."/>
        </authorList>
    </citation>
    <scope>NUCLEOTIDE SEQUENCE [LARGE SCALE GENOMIC DNA]</scope>
    <source>
        <strain evidence="1 2">ATCC 24622</strain>
    </source>
</reference>
<dbReference type="InterPro" id="IPR011009">
    <property type="entry name" value="Kinase-like_dom_sf"/>
</dbReference>
<evidence type="ECO:0000313" key="1">
    <source>
        <dbReference type="EMBL" id="KAL1849851.1"/>
    </source>
</evidence>
<dbReference type="Proteomes" id="UP001586593">
    <property type="component" value="Unassembled WGS sequence"/>
</dbReference>
<organism evidence="1 2">
    <name type="scientific">Phialemonium thermophilum</name>
    <dbReference type="NCBI Taxonomy" id="223376"/>
    <lineage>
        <taxon>Eukaryota</taxon>
        <taxon>Fungi</taxon>
        <taxon>Dikarya</taxon>
        <taxon>Ascomycota</taxon>
        <taxon>Pezizomycotina</taxon>
        <taxon>Sordariomycetes</taxon>
        <taxon>Sordariomycetidae</taxon>
        <taxon>Cephalothecales</taxon>
        <taxon>Cephalothecaceae</taxon>
        <taxon>Phialemonium</taxon>
    </lineage>
</organism>